<dbReference type="AlphaFoldDB" id="A0A397GK33"/>
<accession>A0A397GK33</accession>
<keyword evidence="1" id="KW-0472">Membrane</keyword>
<evidence type="ECO:0000313" key="2">
    <source>
        <dbReference type="EMBL" id="RHZ50098.1"/>
    </source>
</evidence>
<evidence type="ECO:0000256" key="1">
    <source>
        <dbReference type="SAM" id="Phobius"/>
    </source>
</evidence>
<keyword evidence="1" id="KW-1133">Transmembrane helix</keyword>
<evidence type="ECO:0000313" key="3">
    <source>
        <dbReference type="Proteomes" id="UP000266861"/>
    </source>
</evidence>
<feature type="transmembrane region" description="Helical" evidence="1">
    <location>
        <begin position="89"/>
        <end position="107"/>
    </location>
</feature>
<keyword evidence="3" id="KW-1185">Reference proteome</keyword>
<sequence>MTKTQENHSNSHLLDFFKRDTDKLRKRKCEAHVTFHTQFDGQGKRSDRSAPQVIDTTLETGSLNNEERMVNEDDELEEQAKETIRDDGGLYATLMYVFNVLVWHSMIS</sequence>
<organism evidence="2 3">
    <name type="scientific">Diversispora epigaea</name>
    <dbReference type="NCBI Taxonomy" id="1348612"/>
    <lineage>
        <taxon>Eukaryota</taxon>
        <taxon>Fungi</taxon>
        <taxon>Fungi incertae sedis</taxon>
        <taxon>Mucoromycota</taxon>
        <taxon>Glomeromycotina</taxon>
        <taxon>Glomeromycetes</taxon>
        <taxon>Diversisporales</taxon>
        <taxon>Diversisporaceae</taxon>
        <taxon>Diversispora</taxon>
    </lineage>
</organism>
<keyword evidence="1" id="KW-0812">Transmembrane</keyword>
<gene>
    <name evidence="2" type="ORF">Glove_505g34</name>
</gene>
<dbReference type="Proteomes" id="UP000266861">
    <property type="component" value="Unassembled WGS sequence"/>
</dbReference>
<comment type="caution">
    <text evidence="2">The sequence shown here is derived from an EMBL/GenBank/DDBJ whole genome shotgun (WGS) entry which is preliminary data.</text>
</comment>
<name>A0A397GK33_9GLOM</name>
<protein>
    <submittedName>
        <fullName evidence="2">Uncharacterized protein</fullName>
    </submittedName>
</protein>
<reference evidence="2 3" key="1">
    <citation type="submission" date="2018-08" db="EMBL/GenBank/DDBJ databases">
        <title>Genome and evolution of the arbuscular mycorrhizal fungus Diversispora epigaea (formerly Glomus versiforme) and its bacterial endosymbionts.</title>
        <authorList>
            <person name="Sun X."/>
            <person name="Fei Z."/>
            <person name="Harrison M."/>
        </authorList>
    </citation>
    <scope>NUCLEOTIDE SEQUENCE [LARGE SCALE GENOMIC DNA]</scope>
    <source>
        <strain evidence="2 3">IT104</strain>
    </source>
</reference>
<dbReference type="EMBL" id="PQFF01000438">
    <property type="protein sequence ID" value="RHZ50098.1"/>
    <property type="molecule type" value="Genomic_DNA"/>
</dbReference>
<proteinExistence type="predicted"/>